<evidence type="ECO:0000313" key="1">
    <source>
        <dbReference type="EMBL" id="EFH79726.1"/>
    </source>
</evidence>
<dbReference type="Proteomes" id="UP000004508">
    <property type="component" value="Unassembled WGS sequence"/>
</dbReference>
<dbReference type="InParanoid" id="D6U765"/>
<proteinExistence type="predicted"/>
<gene>
    <name evidence="1" type="ORF">Krac_0218</name>
</gene>
<keyword evidence="2" id="KW-1185">Reference proteome</keyword>
<organism evidence="1 2">
    <name type="scientific">Ktedonobacter racemifer DSM 44963</name>
    <dbReference type="NCBI Taxonomy" id="485913"/>
    <lineage>
        <taxon>Bacteria</taxon>
        <taxon>Bacillati</taxon>
        <taxon>Chloroflexota</taxon>
        <taxon>Ktedonobacteria</taxon>
        <taxon>Ktedonobacterales</taxon>
        <taxon>Ktedonobacteraceae</taxon>
        <taxon>Ktedonobacter</taxon>
    </lineage>
</organism>
<sequence length="52" mass="5895">MGALLNIGGNFPRLRAKLTHMVGHLPIAFQNSVLAGRFQWPIHYREAQGRRP</sequence>
<dbReference type="AlphaFoldDB" id="D6U765"/>
<evidence type="ECO:0000313" key="2">
    <source>
        <dbReference type="Proteomes" id="UP000004508"/>
    </source>
</evidence>
<protein>
    <submittedName>
        <fullName evidence="1">Uncharacterized protein</fullName>
    </submittedName>
</protein>
<comment type="caution">
    <text evidence="1">The sequence shown here is derived from an EMBL/GenBank/DDBJ whole genome shotgun (WGS) entry which is preliminary data.</text>
</comment>
<accession>D6U765</accession>
<dbReference type="EMBL" id="ADVG01000005">
    <property type="protein sequence ID" value="EFH79726.1"/>
    <property type="molecule type" value="Genomic_DNA"/>
</dbReference>
<name>D6U765_KTERA</name>
<reference evidence="1 2" key="1">
    <citation type="journal article" date="2011" name="Stand. Genomic Sci.">
        <title>Non-contiguous finished genome sequence and contextual data of the filamentous soil bacterium Ktedonobacter racemifer type strain (SOSP1-21).</title>
        <authorList>
            <person name="Chang Y.J."/>
            <person name="Land M."/>
            <person name="Hauser L."/>
            <person name="Chertkov O."/>
            <person name="Del Rio T.G."/>
            <person name="Nolan M."/>
            <person name="Copeland A."/>
            <person name="Tice H."/>
            <person name="Cheng J.F."/>
            <person name="Lucas S."/>
            <person name="Han C."/>
            <person name="Goodwin L."/>
            <person name="Pitluck S."/>
            <person name="Ivanova N."/>
            <person name="Ovchinikova G."/>
            <person name="Pati A."/>
            <person name="Chen A."/>
            <person name="Palaniappan K."/>
            <person name="Mavromatis K."/>
            <person name="Liolios K."/>
            <person name="Brettin T."/>
            <person name="Fiebig A."/>
            <person name="Rohde M."/>
            <person name="Abt B."/>
            <person name="Goker M."/>
            <person name="Detter J.C."/>
            <person name="Woyke T."/>
            <person name="Bristow J."/>
            <person name="Eisen J.A."/>
            <person name="Markowitz V."/>
            <person name="Hugenholtz P."/>
            <person name="Kyrpides N.C."/>
            <person name="Klenk H.P."/>
            <person name="Lapidus A."/>
        </authorList>
    </citation>
    <scope>NUCLEOTIDE SEQUENCE [LARGE SCALE GENOMIC DNA]</scope>
    <source>
        <strain evidence="2">DSM 44963</strain>
    </source>
</reference>